<dbReference type="AlphaFoldDB" id="A0A084GDB7"/>
<sequence>MPSVGTYVANGMSDMLFQWTAAGVNVYVLQGSFAGPKVNMTGNRVAGVLAYQQGGEEQLMAATFSGGVGHPEDTEMVLGPEWVKNVKHLAKIMGLSVGSIFDGPKSRGHAGRWHCSHCEKKLAAFAVSTLLARIGQLPEEFDEVSLYDLEKVRRHDWGVGNEPRLEIHITRSPCQLCVKFVRYLAAFMNVDLSIRVGGLLRAVEPDQFPGRRVPELANHDDEDKDDLEFDQDNAVDVPVELREGLLAALNAANPRNVLSRTPEELREKSWAAQTPEVEEEEDDAGEPTAHQQIPSSSTVRDDSEDPAYRRQGVDPRLLFDPPFPTTPTTPSTEYSDDDEDVDDDHGDYPPSDSDPEEISEEEFRATSVIQPKDCDIPLPSIEFDEEVEDLGERLVENSDESEDSEDEDTEDAPTPEPAPAVVSSRIRQQIRNHGYTGPVLLRQQTPYPKPRPSPLFSTPSRGQKRSRDESDEIGESPSAPERGPFTNNDESPSAPKRRRLTDDDDTEEVEESSQGAEKQHESHYWV</sequence>
<dbReference type="Proteomes" id="UP000028545">
    <property type="component" value="Unassembled WGS sequence"/>
</dbReference>
<feature type="region of interest" description="Disordered" evidence="1">
    <location>
        <begin position="258"/>
        <end position="526"/>
    </location>
</feature>
<feature type="compositionally biased region" description="Acidic residues" evidence="1">
    <location>
        <begin position="334"/>
        <end position="345"/>
    </location>
</feature>
<feature type="compositionally biased region" description="Acidic residues" evidence="1">
    <location>
        <begin position="397"/>
        <end position="413"/>
    </location>
</feature>
<protein>
    <submittedName>
        <fullName evidence="2">Uncharacterized protein</fullName>
    </submittedName>
</protein>
<accession>A0A084GDB7</accession>
<evidence type="ECO:0000256" key="1">
    <source>
        <dbReference type="SAM" id="MobiDB-lite"/>
    </source>
</evidence>
<feature type="compositionally biased region" description="Acidic residues" evidence="1">
    <location>
        <begin position="276"/>
        <end position="285"/>
    </location>
</feature>
<dbReference type="GeneID" id="27721211"/>
<evidence type="ECO:0000313" key="2">
    <source>
        <dbReference type="EMBL" id="KEZ45329.1"/>
    </source>
</evidence>
<proteinExistence type="predicted"/>
<feature type="compositionally biased region" description="Acidic residues" evidence="1">
    <location>
        <begin position="502"/>
        <end position="511"/>
    </location>
</feature>
<dbReference type="RefSeq" id="XP_016645128.1">
    <property type="nucleotide sequence ID" value="XM_016785250.1"/>
</dbReference>
<gene>
    <name evidence="2" type="ORF">SAPIO_CDS2139</name>
</gene>
<dbReference type="HOGENOM" id="CLU_517911_0_0_1"/>
<comment type="caution">
    <text evidence="2">The sequence shown here is derived from an EMBL/GenBank/DDBJ whole genome shotgun (WGS) entry which is preliminary data.</text>
</comment>
<feature type="compositionally biased region" description="Basic and acidic residues" evidence="1">
    <location>
        <begin position="517"/>
        <end position="526"/>
    </location>
</feature>
<organism evidence="2 3">
    <name type="scientific">Pseudallescheria apiosperma</name>
    <name type="common">Scedosporium apiospermum</name>
    <dbReference type="NCBI Taxonomy" id="563466"/>
    <lineage>
        <taxon>Eukaryota</taxon>
        <taxon>Fungi</taxon>
        <taxon>Dikarya</taxon>
        <taxon>Ascomycota</taxon>
        <taxon>Pezizomycotina</taxon>
        <taxon>Sordariomycetes</taxon>
        <taxon>Hypocreomycetidae</taxon>
        <taxon>Microascales</taxon>
        <taxon>Microascaceae</taxon>
        <taxon>Scedosporium</taxon>
    </lineage>
</organism>
<name>A0A084GDB7_PSEDA</name>
<dbReference type="KEGG" id="sapo:SAPIO_CDS2139"/>
<evidence type="ECO:0000313" key="3">
    <source>
        <dbReference type="Proteomes" id="UP000028545"/>
    </source>
</evidence>
<dbReference type="OrthoDB" id="4841107at2759"/>
<dbReference type="EMBL" id="JOWA01000085">
    <property type="protein sequence ID" value="KEZ45329.1"/>
    <property type="molecule type" value="Genomic_DNA"/>
</dbReference>
<keyword evidence="3" id="KW-1185">Reference proteome</keyword>
<reference evidence="2 3" key="1">
    <citation type="journal article" date="2014" name="Genome Announc.">
        <title>Draft genome sequence of the pathogenic fungus Scedosporium apiospermum.</title>
        <authorList>
            <person name="Vandeputte P."/>
            <person name="Ghamrawi S."/>
            <person name="Rechenmann M."/>
            <person name="Iltis A."/>
            <person name="Giraud S."/>
            <person name="Fleury M."/>
            <person name="Thornton C."/>
            <person name="Delhaes L."/>
            <person name="Meyer W."/>
            <person name="Papon N."/>
            <person name="Bouchara J.P."/>
        </authorList>
    </citation>
    <scope>NUCLEOTIDE SEQUENCE [LARGE SCALE GENOMIC DNA]</scope>
    <source>
        <strain evidence="2 3">IHEM 14462</strain>
    </source>
</reference>
<dbReference type="VEuPathDB" id="FungiDB:SAPIO_CDS2139"/>